<name>A0A9Q3IWE1_9BASI</name>
<accession>A0A9Q3IWE1</accession>
<reference evidence="1" key="1">
    <citation type="submission" date="2021-03" db="EMBL/GenBank/DDBJ databases">
        <title>Draft genome sequence of rust myrtle Austropuccinia psidii MF-1, a brazilian biotype.</title>
        <authorList>
            <person name="Quecine M.C."/>
            <person name="Pachon D.M.R."/>
            <person name="Bonatelli M.L."/>
            <person name="Correr F.H."/>
            <person name="Franceschini L.M."/>
            <person name="Leite T.F."/>
            <person name="Margarido G.R.A."/>
            <person name="Almeida C.A."/>
            <person name="Ferrarezi J.A."/>
            <person name="Labate C.A."/>
        </authorList>
    </citation>
    <scope>NUCLEOTIDE SEQUENCE</scope>
    <source>
        <strain evidence="1">MF-1</strain>
    </source>
</reference>
<evidence type="ECO:0000313" key="2">
    <source>
        <dbReference type="Proteomes" id="UP000765509"/>
    </source>
</evidence>
<dbReference type="EMBL" id="AVOT02057366">
    <property type="protein sequence ID" value="MBW0551490.1"/>
    <property type="molecule type" value="Genomic_DNA"/>
</dbReference>
<dbReference type="Proteomes" id="UP000765509">
    <property type="component" value="Unassembled WGS sequence"/>
</dbReference>
<dbReference type="AlphaFoldDB" id="A0A9Q3IWE1"/>
<sequence length="168" mass="18504">MGMSYIPHRLTPGLNSSAQKPYSRSQKMPPQHLGAIISSILSLGYNIPHRASGILTPTLNLHIKSSNSSSGGNLTPTFQIPQDLSTISQHLQLEPLIEKYVCFPQCFFLNGLTESVTTDPSHCQCHNEPKNDDSPCTQSLGKLINLFGPHTQSTTNVKKNFILKKIHL</sequence>
<comment type="caution">
    <text evidence="1">The sequence shown here is derived from an EMBL/GenBank/DDBJ whole genome shotgun (WGS) entry which is preliminary data.</text>
</comment>
<proteinExistence type="predicted"/>
<organism evidence="1 2">
    <name type="scientific">Austropuccinia psidii MF-1</name>
    <dbReference type="NCBI Taxonomy" id="1389203"/>
    <lineage>
        <taxon>Eukaryota</taxon>
        <taxon>Fungi</taxon>
        <taxon>Dikarya</taxon>
        <taxon>Basidiomycota</taxon>
        <taxon>Pucciniomycotina</taxon>
        <taxon>Pucciniomycetes</taxon>
        <taxon>Pucciniales</taxon>
        <taxon>Sphaerophragmiaceae</taxon>
        <taxon>Austropuccinia</taxon>
    </lineage>
</organism>
<protein>
    <submittedName>
        <fullName evidence="1">Uncharacterized protein</fullName>
    </submittedName>
</protein>
<gene>
    <name evidence="1" type="ORF">O181_091205</name>
</gene>
<keyword evidence="2" id="KW-1185">Reference proteome</keyword>
<evidence type="ECO:0000313" key="1">
    <source>
        <dbReference type="EMBL" id="MBW0551490.1"/>
    </source>
</evidence>